<comment type="caution">
    <text evidence="2">The sequence shown here is derived from an EMBL/GenBank/DDBJ whole genome shotgun (WGS) entry which is preliminary data.</text>
</comment>
<dbReference type="OrthoDB" id="9959690at2"/>
<feature type="chain" id="PRO_5004081664" evidence="1">
    <location>
        <begin position="23"/>
        <end position="115"/>
    </location>
</feature>
<dbReference type="EMBL" id="AODQ01000015">
    <property type="protein sequence ID" value="EMR03913.1"/>
    <property type="molecule type" value="Genomic_DNA"/>
</dbReference>
<reference evidence="2 3" key="1">
    <citation type="journal article" date="2013" name="Genome Announc.">
        <title>Draft Genome Sequence of Cesiribacter andamanensis Strain AMV16T, Isolated from a Soil Sample from a Mud Volcano in the Andaman Islands, India.</title>
        <authorList>
            <person name="Shivaji S."/>
            <person name="Ara S."/>
            <person name="Begum Z."/>
            <person name="Srinivas T.N."/>
            <person name="Singh A."/>
            <person name="Kumar Pinnaka A."/>
        </authorList>
    </citation>
    <scope>NUCLEOTIDE SEQUENCE [LARGE SCALE GENOMIC DNA]</scope>
    <source>
        <strain evidence="2 3">AMV16</strain>
    </source>
</reference>
<accession>M7N5K9</accession>
<sequence>MKTLILPLLFSALFFAPSASDASQDSCCTDSLKTTKASLMVATELEEEAAPDLEAPFWFQEKVYIHIYDQNDQPLVDGAFTSKELKENKKLRDLLRKSTRFLSLDTHHYYMLNEE</sequence>
<evidence type="ECO:0000313" key="2">
    <source>
        <dbReference type="EMBL" id="EMR03913.1"/>
    </source>
</evidence>
<dbReference type="AlphaFoldDB" id="M7N5K9"/>
<gene>
    <name evidence="2" type="ORF">ADICEAN_00970</name>
</gene>
<proteinExistence type="predicted"/>
<dbReference type="RefSeq" id="WP_009194372.1">
    <property type="nucleotide sequence ID" value="NZ_AODQ01000015.1"/>
</dbReference>
<keyword evidence="3" id="KW-1185">Reference proteome</keyword>
<organism evidence="2 3">
    <name type="scientific">Cesiribacter andamanensis AMV16</name>
    <dbReference type="NCBI Taxonomy" id="1279009"/>
    <lineage>
        <taxon>Bacteria</taxon>
        <taxon>Pseudomonadati</taxon>
        <taxon>Bacteroidota</taxon>
        <taxon>Cytophagia</taxon>
        <taxon>Cytophagales</taxon>
        <taxon>Cesiribacteraceae</taxon>
        <taxon>Cesiribacter</taxon>
    </lineage>
</organism>
<dbReference type="Proteomes" id="UP000011910">
    <property type="component" value="Unassembled WGS sequence"/>
</dbReference>
<feature type="signal peptide" evidence="1">
    <location>
        <begin position="1"/>
        <end position="22"/>
    </location>
</feature>
<evidence type="ECO:0000256" key="1">
    <source>
        <dbReference type="SAM" id="SignalP"/>
    </source>
</evidence>
<keyword evidence="1" id="KW-0732">Signal</keyword>
<evidence type="ECO:0000313" key="3">
    <source>
        <dbReference type="Proteomes" id="UP000011910"/>
    </source>
</evidence>
<protein>
    <submittedName>
        <fullName evidence="2">Uncharacterized protein</fullName>
    </submittedName>
</protein>
<name>M7N5K9_9BACT</name>